<gene>
    <name evidence="1" type="ORF">S01H1_68626</name>
</gene>
<reference evidence="1" key="1">
    <citation type="journal article" date="2014" name="Front. Microbiol.">
        <title>High frequency of phylogenetically diverse reductive dehalogenase-homologous genes in deep subseafloor sedimentary metagenomes.</title>
        <authorList>
            <person name="Kawai M."/>
            <person name="Futagami T."/>
            <person name="Toyoda A."/>
            <person name="Takaki Y."/>
            <person name="Nishi S."/>
            <person name="Hori S."/>
            <person name="Arai W."/>
            <person name="Tsubouchi T."/>
            <person name="Morono Y."/>
            <person name="Uchiyama I."/>
            <person name="Ito T."/>
            <person name="Fujiyama A."/>
            <person name="Inagaki F."/>
            <person name="Takami H."/>
        </authorList>
    </citation>
    <scope>NUCLEOTIDE SEQUENCE</scope>
    <source>
        <strain evidence="1">Expedition CK06-06</strain>
    </source>
</reference>
<protein>
    <submittedName>
        <fullName evidence="1">Uncharacterized protein</fullName>
    </submittedName>
</protein>
<organism evidence="1">
    <name type="scientific">marine sediment metagenome</name>
    <dbReference type="NCBI Taxonomy" id="412755"/>
    <lineage>
        <taxon>unclassified sequences</taxon>
        <taxon>metagenomes</taxon>
        <taxon>ecological metagenomes</taxon>
    </lineage>
</organism>
<evidence type="ECO:0000313" key="1">
    <source>
        <dbReference type="EMBL" id="GAG33596.1"/>
    </source>
</evidence>
<proteinExistence type="predicted"/>
<dbReference type="EMBL" id="BARS01045514">
    <property type="protein sequence ID" value="GAG33596.1"/>
    <property type="molecule type" value="Genomic_DNA"/>
</dbReference>
<accession>X0Y9Q3</accession>
<sequence length="42" mass="4908">MTDTVPIRVKLETREKLKAIGLMGDTYDDVINKLLDCWKKKK</sequence>
<name>X0Y9Q3_9ZZZZ</name>
<dbReference type="AlphaFoldDB" id="X0Y9Q3"/>
<comment type="caution">
    <text evidence="1">The sequence shown here is derived from an EMBL/GenBank/DDBJ whole genome shotgun (WGS) entry which is preliminary data.</text>
</comment>